<dbReference type="AlphaFoldDB" id="A0A2V1JW79"/>
<protein>
    <submittedName>
        <fullName evidence="1">Uncharacterized protein</fullName>
    </submittedName>
</protein>
<sequence>MAYTIQAVITLAGDSMGPLPEPLRWLPLPASLLMLPLGTDALEVLGLPRRPFTFEEETETPPSLGKFCERLSQGRSIVYIEAEIFGGWGTQASILFKDGVQVGDPVIAEDAINQALRSLGVASGNAVDEFEAAGLGRHRNTDGWLE</sequence>
<dbReference type="Proteomes" id="UP000245212">
    <property type="component" value="Unassembled WGS sequence"/>
</dbReference>
<comment type="caution">
    <text evidence="1">The sequence shown here is derived from an EMBL/GenBank/DDBJ whole genome shotgun (WGS) entry which is preliminary data.</text>
</comment>
<name>A0A2V1JW79_9BURK</name>
<organism evidence="1 2">
    <name type="scientific">Corticimicrobacter populi</name>
    <dbReference type="NCBI Taxonomy" id="2175229"/>
    <lineage>
        <taxon>Bacteria</taxon>
        <taxon>Pseudomonadati</taxon>
        <taxon>Pseudomonadota</taxon>
        <taxon>Betaproteobacteria</taxon>
        <taxon>Burkholderiales</taxon>
        <taxon>Alcaligenaceae</taxon>
        <taxon>Corticimicrobacter</taxon>
    </lineage>
</organism>
<gene>
    <name evidence="1" type="ORF">DD235_10410</name>
</gene>
<evidence type="ECO:0000313" key="2">
    <source>
        <dbReference type="Proteomes" id="UP000245212"/>
    </source>
</evidence>
<dbReference type="EMBL" id="QETA01000004">
    <property type="protein sequence ID" value="PWF22502.1"/>
    <property type="molecule type" value="Genomic_DNA"/>
</dbReference>
<keyword evidence="2" id="KW-1185">Reference proteome</keyword>
<reference evidence="2" key="1">
    <citation type="submission" date="2018-05" db="EMBL/GenBank/DDBJ databases">
        <authorList>
            <person name="Li Y."/>
        </authorList>
    </citation>
    <scope>NUCLEOTIDE SEQUENCE [LARGE SCALE GENOMIC DNA]</scope>
    <source>
        <strain evidence="2">3d-2-2</strain>
    </source>
</reference>
<evidence type="ECO:0000313" key="1">
    <source>
        <dbReference type="EMBL" id="PWF22502.1"/>
    </source>
</evidence>
<proteinExistence type="predicted"/>
<dbReference type="RefSeq" id="WP_109062026.1">
    <property type="nucleotide sequence ID" value="NZ_QETA01000004.1"/>
</dbReference>
<accession>A0A2V1JW79</accession>